<dbReference type="Gene3D" id="3.10.490.10">
    <property type="entry name" value="Gamma-glutamyl cyclotransferase-like"/>
    <property type="match status" value="1"/>
</dbReference>
<keyword evidence="2" id="KW-1185">Reference proteome</keyword>
<comment type="caution">
    <text evidence="1">The sequence shown here is derived from an EMBL/GenBank/DDBJ whole genome shotgun (WGS) entry which is preliminary data.</text>
</comment>
<evidence type="ECO:0000313" key="1">
    <source>
        <dbReference type="EMBL" id="MBP1971411.1"/>
    </source>
</evidence>
<dbReference type="RefSeq" id="WP_209464461.1">
    <property type="nucleotide sequence ID" value="NZ_CP110224.1"/>
</dbReference>
<dbReference type="Proteomes" id="UP001519345">
    <property type="component" value="Unassembled WGS sequence"/>
</dbReference>
<accession>A0ABS4ILW1</accession>
<evidence type="ECO:0000313" key="2">
    <source>
        <dbReference type="Proteomes" id="UP001519345"/>
    </source>
</evidence>
<sequence>MDVWYVSFGSNIFQERFLCYINGDRPHGSTKKETGCEDKTPPKASEKVELAYPLYFSKERSKWGEGGVAFIGHETMNNTMTIGRKYLITDEQFIEVVAQENNQYDLDIDLHDVIEKGHKSVNSGWYGRLVYLGDKDGYPMFTFTSNQPIDDTTFTKPSAAYLSTITSGLLELGLSKDGIVEYFLNKNGIEENFTKEALTHYLFS</sequence>
<reference evidence="1 2" key="1">
    <citation type="submission" date="2021-03" db="EMBL/GenBank/DDBJ databases">
        <title>Genomic Encyclopedia of Type Strains, Phase IV (KMG-IV): sequencing the most valuable type-strain genomes for metagenomic binning, comparative biology and taxonomic classification.</title>
        <authorList>
            <person name="Goeker M."/>
        </authorList>
    </citation>
    <scope>NUCLEOTIDE SEQUENCE [LARGE SCALE GENOMIC DNA]</scope>
    <source>
        <strain evidence="1 2">DSM 25609</strain>
    </source>
</reference>
<organism evidence="1 2">
    <name type="scientific">Virgibacillus natechei</name>
    <dbReference type="NCBI Taxonomy" id="1216297"/>
    <lineage>
        <taxon>Bacteria</taxon>
        <taxon>Bacillati</taxon>
        <taxon>Bacillota</taxon>
        <taxon>Bacilli</taxon>
        <taxon>Bacillales</taxon>
        <taxon>Bacillaceae</taxon>
        <taxon>Virgibacillus</taxon>
    </lineage>
</organism>
<gene>
    <name evidence="1" type="ORF">J2Z83_003550</name>
</gene>
<proteinExistence type="predicted"/>
<evidence type="ECO:0008006" key="3">
    <source>
        <dbReference type="Google" id="ProtNLM"/>
    </source>
</evidence>
<protein>
    <recommendedName>
        <fullName evidence="3">Histone deacetylase</fullName>
    </recommendedName>
</protein>
<name>A0ABS4ILW1_9BACI</name>
<dbReference type="EMBL" id="JAGGKX010000025">
    <property type="protein sequence ID" value="MBP1971411.1"/>
    <property type="molecule type" value="Genomic_DNA"/>
</dbReference>